<evidence type="ECO:0000256" key="1">
    <source>
        <dbReference type="SAM" id="SignalP"/>
    </source>
</evidence>
<reference evidence="3" key="1">
    <citation type="submission" date="2019-09" db="UniProtKB">
        <authorList>
            <consortium name="WormBaseParasite"/>
        </authorList>
    </citation>
    <scope>IDENTIFICATION</scope>
</reference>
<name>A0A183FWC4_HELPZ</name>
<feature type="chain" id="PRO_5008149480" evidence="1">
    <location>
        <begin position="18"/>
        <end position="242"/>
    </location>
</feature>
<evidence type="ECO:0000313" key="2">
    <source>
        <dbReference type="Proteomes" id="UP000050761"/>
    </source>
</evidence>
<protein>
    <submittedName>
        <fullName evidence="3">rRNA N-glycosidase</fullName>
    </submittedName>
</protein>
<dbReference type="AlphaFoldDB" id="A0A183FWC4"/>
<accession>A0A183FWC4</accession>
<keyword evidence="1" id="KW-0732">Signal</keyword>
<dbReference type="WBParaSite" id="HPBE_0001272301-mRNA-1">
    <property type="protein sequence ID" value="HPBE_0001272301-mRNA-1"/>
    <property type="gene ID" value="HPBE_0001272301"/>
</dbReference>
<feature type="signal peptide" evidence="1">
    <location>
        <begin position="1"/>
        <end position="17"/>
    </location>
</feature>
<sequence length="242" mass="26826">LLFRFIISVVLIFPHLGKRLFARLRDDHSLVVYDPGARRWLPEHLKLDSLNIRGLHETFGRAGHRMGAIESPLSVYSDGPVVVARIKHNQKHFFYRITFGNRHNRRGWALFSGGIDRMFYTIVGENTLVVVGIRAVAVAPLQVRPSFVAETNHRTRSTSTATGCSMFRTGAAPKGAIQIVTVLSPFLAIQNLVQPPTLVECALMSLQDRHCKEDGTGARSGGLTPEDVEKMVGYRGSSLIPV</sequence>
<evidence type="ECO:0000313" key="3">
    <source>
        <dbReference type="WBParaSite" id="HPBE_0001272301-mRNA-1"/>
    </source>
</evidence>
<organism evidence="2 3">
    <name type="scientific">Heligmosomoides polygyrus</name>
    <name type="common">Parasitic roundworm</name>
    <dbReference type="NCBI Taxonomy" id="6339"/>
    <lineage>
        <taxon>Eukaryota</taxon>
        <taxon>Metazoa</taxon>
        <taxon>Ecdysozoa</taxon>
        <taxon>Nematoda</taxon>
        <taxon>Chromadorea</taxon>
        <taxon>Rhabditida</taxon>
        <taxon>Rhabditina</taxon>
        <taxon>Rhabditomorpha</taxon>
        <taxon>Strongyloidea</taxon>
        <taxon>Heligmosomidae</taxon>
        <taxon>Heligmosomoides</taxon>
    </lineage>
</organism>
<keyword evidence="2" id="KW-1185">Reference proteome</keyword>
<proteinExistence type="predicted"/>
<dbReference type="Proteomes" id="UP000050761">
    <property type="component" value="Unassembled WGS sequence"/>
</dbReference>